<dbReference type="AlphaFoldDB" id="A0A1F5YNY6"/>
<feature type="transmembrane region" description="Helical" evidence="6">
    <location>
        <begin position="245"/>
        <end position="264"/>
    </location>
</feature>
<dbReference type="PANTHER" id="PTHR24002:SF3">
    <property type="entry name" value="SOLUTE CARRIER FAMILY 22 MEMBER 18"/>
    <property type="match status" value="1"/>
</dbReference>
<keyword evidence="4 6" id="KW-1133">Transmembrane helix</keyword>
<dbReference type="CDD" id="cd17330">
    <property type="entry name" value="MFS_SLC46_TetA_like"/>
    <property type="match status" value="1"/>
</dbReference>
<evidence type="ECO:0000256" key="2">
    <source>
        <dbReference type="ARBA" id="ARBA00007520"/>
    </source>
</evidence>
<feature type="transmembrane region" description="Helical" evidence="6">
    <location>
        <begin position="276"/>
        <end position="293"/>
    </location>
</feature>
<feature type="transmembrane region" description="Helical" evidence="6">
    <location>
        <begin position="363"/>
        <end position="380"/>
    </location>
</feature>
<dbReference type="SUPFAM" id="SSF103473">
    <property type="entry name" value="MFS general substrate transporter"/>
    <property type="match status" value="1"/>
</dbReference>
<comment type="subcellular location">
    <subcellularLocation>
        <location evidence="1">Membrane</location>
        <topology evidence="1">Multi-pass membrane protein</topology>
    </subcellularLocation>
</comment>
<dbReference type="InterPro" id="IPR005829">
    <property type="entry name" value="Sugar_transporter_CS"/>
</dbReference>
<dbReference type="PROSITE" id="PS50850">
    <property type="entry name" value="MFS"/>
    <property type="match status" value="1"/>
</dbReference>
<dbReference type="Gene3D" id="1.20.1250.20">
    <property type="entry name" value="MFS general substrate transporter like domains"/>
    <property type="match status" value="1"/>
</dbReference>
<dbReference type="InterPro" id="IPR036259">
    <property type="entry name" value="MFS_trans_sf"/>
</dbReference>
<feature type="transmembrane region" description="Helical" evidence="6">
    <location>
        <begin position="7"/>
        <end position="31"/>
    </location>
</feature>
<dbReference type="GO" id="GO:0016020">
    <property type="term" value="C:membrane"/>
    <property type="evidence" value="ECO:0007669"/>
    <property type="project" value="UniProtKB-SubCell"/>
</dbReference>
<comment type="similarity">
    <text evidence="2">Belongs to the major facilitator superfamily. TCR/Tet family.</text>
</comment>
<feature type="transmembrane region" description="Helical" evidence="6">
    <location>
        <begin position="43"/>
        <end position="61"/>
    </location>
</feature>
<dbReference type="EMBL" id="MFJD01000009">
    <property type="protein sequence ID" value="OGG01938.1"/>
    <property type="molecule type" value="Genomic_DNA"/>
</dbReference>
<evidence type="ECO:0000256" key="1">
    <source>
        <dbReference type="ARBA" id="ARBA00004141"/>
    </source>
</evidence>
<evidence type="ECO:0000259" key="7">
    <source>
        <dbReference type="PROSITE" id="PS50850"/>
    </source>
</evidence>
<feature type="transmembrane region" description="Helical" evidence="6">
    <location>
        <begin position="73"/>
        <end position="92"/>
    </location>
</feature>
<feature type="transmembrane region" description="Helical" evidence="6">
    <location>
        <begin position="130"/>
        <end position="151"/>
    </location>
</feature>
<dbReference type="STRING" id="1798374.A2Z33_01730"/>
<name>A0A1F5YNY6_9BACT</name>
<keyword evidence="3 6" id="KW-0812">Transmembrane</keyword>
<dbReference type="GO" id="GO:0022857">
    <property type="term" value="F:transmembrane transporter activity"/>
    <property type="evidence" value="ECO:0007669"/>
    <property type="project" value="InterPro"/>
</dbReference>
<dbReference type="PANTHER" id="PTHR24002">
    <property type="entry name" value="SOLUTE CARRIER FAMILY 22 MEMBER 18"/>
    <property type="match status" value="1"/>
</dbReference>
<keyword evidence="5 6" id="KW-0472">Membrane</keyword>
<evidence type="ECO:0000256" key="4">
    <source>
        <dbReference type="ARBA" id="ARBA00022989"/>
    </source>
</evidence>
<sequence length="393" mass="41632">MRVRNPVHLVIALVAVVNALGYGIIIPVMYIYTRRFGLTDFQIGMLFATYSVFQFLATPLIGRLSDRYGRKPLLVISITGTAVSFLMMALAHNALLLFLSRALDGVTAGNIPVASAVISDTTSLKDRARGFGIIGAAFGFGFVFGPAISAASVGFGLAIPFFIAAAVSAAAALITFVILPETNTHTGEAAAGKLIDIGRLVRSVLDPQIGVTLLLSLIYSVAFTLYTYVYQPYAVKVISMTPAQISLNFTVFGIVGLVTQLLIIPAVSRRLGERRALTGALTVAVTTFLWLSVTRSFGLFVLASVFQALANGFVNPLVQAILSREADAKSQGSVLGLNASYISIGMIIGPVLGGLVAMYGLPLPFLAGSIMVGICAFLSLRIPQSIRIRQSAF</sequence>
<feature type="transmembrane region" description="Helical" evidence="6">
    <location>
        <begin position="98"/>
        <end position="118"/>
    </location>
</feature>
<evidence type="ECO:0000256" key="6">
    <source>
        <dbReference type="SAM" id="Phobius"/>
    </source>
</evidence>
<protein>
    <recommendedName>
        <fullName evidence="7">Major facilitator superfamily (MFS) profile domain-containing protein</fullName>
    </recommendedName>
</protein>
<comment type="caution">
    <text evidence="8">The sequence shown here is derived from an EMBL/GenBank/DDBJ whole genome shotgun (WGS) entry which is preliminary data.</text>
</comment>
<evidence type="ECO:0000256" key="3">
    <source>
        <dbReference type="ARBA" id="ARBA00022692"/>
    </source>
</evidence>
<dbReference type="InterPro" id="IPR011701">
    <property type="entry name" value="MFS"/>
</dbReference>
<feature type="transmembrane region" description="Helical" evidence="6">
    <location>
        <begin position="334"/>
        <end position="357"/>
    </location>
</feature>
<dbReference type="InterPro" id="IPR001958">
    <property type="entry name" value="Tet-R_TetA/multi-R_MdtG-like"/>
</dbReference>
<dbReference type="InterPro" id="IPR020846">
    <property type="entry name" value="MFS_dom"/>
</dbReference>
<organism evidence="8 9">
    <name type="scientific">Candidatus Gottesmanbacteria bacterium RBG_16_52_11</name>
    <dbReference type="NCBI Taxonomy" id="1798374"/>
    <lineage>
        <taxon>Bacteria</taxon>
        <taxon>Candidatus Gottesmaniibacteriota</taxon>
    </lineage>
</organism>
<evidence type="ECO:0000313" key="9">
    <source>
        <dbReference type="Proteomes" id="UP000178448"/>
    </source>
</evidence>
<feature type="transmembrane region" description="Helical" evidence="6">
    <location>
        <begin position="209"/>
        <end position="230"/>
    </location>
</feature>
<proteinExistence type="inferred from homology"/>
<dbReference type="PRINTS" id="PR01035">
    <property type="entry name" value="TCRTETA"/>
</dbReference>
<dbReference type="Pfam" id="PF07690">
    <property type="entry name" value="MFS_1"/>
    <property type="match status" value="1"/>
</dbReference>
<evidence type="ECO:0000256" key="5">
    <source>
        <dbReference type="ARBA" id="ARBA00023136"/>
    </source>
</evidence>
<dbReference type="Proteomes" id="UP000178448">
    <property type="component" value="Unassembled WGS sequence"/>
</dbReference>
<feature type="transmembrane region" description="Helical" evidence="6">
    <location>
        <begin position="157"/>
        <end position="179"/>
    </location>
</feature>
<reference evidence="8 9" key="1">
    <citation type="journal article" date="2016" name="Nat. Commun.">
        <title>Thousands of microbial genomes shed light on interconnected biogeochemical processes in an aquifer system.</title>
        <authorList>
            <person name="Anantharaman K."/>
            <person name="Brown C.T."/>
            <person name="Hug L.A."/>
            <person name="Sharon I."/>
            <person name="Castelle C.J."/>
            <person name="Probst A.J."/>
            <person name="Thomas B.C."/>
            <person name="Singh A."/>
            <person name="Wilkins M.J."/>
            <person name="Karaoz U."/>
            <person name="Brodie E.L."/>
            <person name="Williams K.H."/>
            <person name="Hubbard S.S."/>
            <person name="Banfield J.F."/>
        </authorList>
    </citation>
    <scope>NUCLEOTIDE SEQUENCE [LARGE SCALE GENOMIC DNA]</scope>
</reference>
<gene>
    <name evidence="8" type="ORF">A2Z33_01730</name>
</gene>
<dbReference type="PROSITE" id="PS00216">
    <property type="entry name" value="SUGAR_TRANSPORT_1"/>
    <property type="match status" value="1"/>
</dbReference>
<accession>A0A1F5YNY6</accession>
<evidence type="ECO:0000313" key="8">
    <source>
        <dbReference type="EMBL" id="OGG01938.1"/>
    </source>
</evidence>
<feature type="domain" description="Major facilitator superfamily (MFS) profile" evidence="7">
    <location>
        <begin position="7"/>
        <end position="387"/>
    </location>
</feature>
<feature type="transmembrane region" description="Helical" evidence="6">
    <location>
        <begin position="299"/>
        <end position="322"/>
    </location>
</feature>